<sequence>MSQDPNTTSRTRLTIKLVSSLKPAESTGSPTDYTDSNPRSSKQITVDYRTRGRVQGKNMATSLSKHSKTCMYSPWSTLDVSLAWVCVCVSGRKGHKKGGEGERSGGFDTKIQGSARLMYVAERFLQAAAILRCRISTSEASLSLIIMSSVKRLFILKEPIKVRLFSESYSATNRCPVAALASKTNTLAGFPNSVDKLSYLGNSPGVT</sequence>
<feature type="region of interest" description="Disordered" evidence="1">
    <location>
        <begin position="1"/>
        <end position="44"/>
    </location>
</feature>
<organism evidence="2 3">
    <name type="scientific">Elysia crispata</name>
    <name type="common">lettuce slug</name>
    <dbReference type="NCBI Taxonomy" id="231223"/>
    <lineage>
        <taxon>Eukaryota</taxon>
        <taxon>Metazoa</taxon>
        <taxon>Spiralia</taxon>
        <taxon>Lophotrochozoa</taxon>
        <taxon>Mollusca</taxon>
        <taxon>Gastropoda</taxon>
        <taxon>Heterobranchia</taxon>
        <taxon>Euthyneura</taxon>
        <taxon>Panpulmonata</taxon>
        <taxon>Sacoglossa</taxon>
        <taxon>Placobranchoidea</taxon>
        <taxon>Plakobranchidae</taxon>
        <taxon>Elysia</taxon>
    </lineage>
</organism>
<comment type="caution">
    <text evidence="2">The sequence shown here is derived from an EMBL/GenBank/DDBJ whole genome shotgun (WGS) entry which is preliminary data.</text>
</comment>
<dbReference type="AlphaFoldDB" id="A0AAE1APH4"/>
<gene>
    <name evidence="2" type="ORF">RRG08_014876</name>
</gene>
<dbReference type="EMBL" id="JAWDGP010001541">
    <property type="protein sequence ID" value="KAK3790407.1"/>
    <property type="molecule type" value="Genomic_DNA"/>
</dbReference>
<reference evidence="2" key="1">
    <citation type="journal article" date="2023" name="G3 (Bethesda)">
        <title>A reference genome for the long-term kleptoplast-retaining sea slug Elysia crispata morphotype clarki.</title>
        <authorList>
            <person name="Eastman K.E."/>
            <person name="Pendleton A.L."/>
            <person name="Shaikh M.A."/>
            <person name="Suttiyut T."/>
            <person name="Ogas R."/>
            <person name="Tomko P."/>
            <person name="Gavelis G."/>
            <person name="Widhalm J.R."/>
            <person name="Wisecaver J.H."/>
        </authorList>
    </citation>
    <scope>NUCLEOTIDE SEQUENCE</scope>
    <source>
        <strain evidence="2">ECLA1</strain>
    </source>
</reference>
<proteinExistence type="predicted"/>
<name>A0AAE1APH4_9GAST</name>
<dbReference type="Proteomes" id="UP001283361">
    <property type="component" value="Unassembled WGS sequence"/>
</dbReference>
<evidence type="ECO:0000256" key="1">
    <source>
        <dbReference type="SAM" id="MobiDB-lite"/>
    </source>
</evidence>
<accession>A0AAE1APH4</accession>
<feature type="compositionally biased region" description="Polar residues" evidence="1">
    <location>
        <begin position="26"/>
        <end position="44"/>
    </location>
</feature>
<keyword evidence="3" id="KW-1185">Reference proteome</keyword>
<evidence type="ECO:0000313" key="3">
    <source>
        <dbReference type="Proteomes" id="UP001283361"/>
    </source>
</evidence>
<protein>
    <submittedName>
        <fullName evidence="2">Uncharacterized protein</fullName>
    </submittedName>
</protein>
<evidence type="ECO:0000313" key="2">
    <source>
        <dbReference type="EMBL" id="KAK3790407.1"/>
    </source>
</evidence>
<feature type="compositionally biased region" description="Polar residues" evidence="1">
    <location>
        <begin position="1"/>
        <end position="12"/>
    </location>
</feature>